<dbReference type="STRING" id="1818881.A3196_06290"/>
<evidence type="ECO:0000313" key="2">
    <source>
        <dbReference type="Proteomes" id="UP000094849"/>
    </source>
</evidence>
<dbReference type="Gene3D" id="3.40.50.300">
    <property type="entry name" value="P-loop containing nucleotide triphosphate hydrolases"/>
    <property type="match status" value="1"/>
</dbReference>
<dbReference type="RefSeq" id="WP_069024269.1">
    <property type="nucleotide sequence ID" value="NZ_LVJZ01000003.1"/>
</dbReference>
<dbReference type="InterPro" id="IPR027417">
    <property type="entry name" value="P-loop_NTPase"/>
</dbReference>
<dbReference type="AlphaFoldDB" id="A0A1E2UNX2"/>
<gene>
    <name evidence="1" type="ORF">A3196_06290</name>
</gene>
<comment type="caution">
    <text evidence="1">The sequence shown here is derived from an EMBL/GenBank/DDBJ whole genome shotgun (WGS) entry which is preliminary data.</text>
</comment>
<accession>A0A1E2UNX2</accession>
<dbReference type="Pfam" id="PF13481">
    <property type="entry name" value="AAA_25"/>
    <property type="match status" value="1"/>
</dbReference>
<proteinExistence type="predicted"/>
<protein>
    <submittedName>
        <fullName evidence="1">Uncharacterized protein</fullName>
    </submittedName>
</protein>
<organism evidence="1 2">
    <name type="scientific">Candidatus Thiodiazotropha endoloripes</name>
    <dbReference type="NCBI Taxonomy" id="1818881"/>
    <lineage>
        <taxon>Bacteria</taxon>
        <taxon>Pseudomonadati</taxon>
        <taxon>Pseudomonadota</taxon>
        <taxon>Gammaproteobacteria</taxon>
        <taxon>Chromatiales</taxon>
        <taxon>Sedimenticolaceae</taxon>
        <taxon>Candidatus Thiodiazotropha</taxon>
    </lineage>
</organism>
<evidence type="ECO:0000313" key="1">
    <source>
        <dbReference type="EMBL" id="ODB96399.1"/>
    </source>
</evidence>
<name>A0A1E2UNX2_9GAMM</name>
<dbReference type="EMBL" id="LVJZ01000003">
    <property type="protein sequence ID" value="ODB96399.1"/>
    <property type="molecule type" value="Genomic_DNA"/>
</dbReference>
<keyword evidence="2" id="KW-1185">Reference proteome</keyword>
<reference evidence="1 2" key="1">
    <citation type="submission" date="2016-03" db="EMBL/GenBank/DDBJ databases">
        <title>Chemosynthetic sulphur-oxidizing symbionts of marine invertebrate animals are capable of nitrogen fixation.</title>
        <authorList>
            <person name="Petersen J.M."/>
            <person name="Kemper A."/>
            <person name="Gruber-Vodicka H."/>
            <person name="Cardini U."/>
            <person name="Geest Mvander."/>
            <person name="Kleiner M."/>
            <person name="Bulgheresi S."/>
            <person name="Fussmann M."/>
            <person name="Herbold C."/>
            <person name="Seah B.K.B."/>
            <person name="Antony C.Paul."/>
            <person name="Liu D."/>
            <person name="Belitz A."/>
            <person name="Weber M."/>
        </authorList>
    </citation>
    <scope>NUCLEOTIDE SEQUENCE [LARGE SCALE GENOMIC DNA]</scope>
    <source>
        <strain evidence="1">G_D</strain>
    </source>
</reference>
<dbReference type="SUPFAM" id="SSF52540">
    <property type="entry name" value="P-loop containing nucleoside triphosphate hydrolases"/>
    <property type="match status" value="1"/>
</dbReference>
<sequence>MNNELTAADSGALQRIYSAHKPRQSTPACDIPQPEIIPEEELPDIEGRVSRETLAELAEGIEASDRSNRLAAISRELFSRGFIKQEVFSILANSHGAMEVALEHRGRNDDKAITFLWRHIVLKTQDSYFDPREMFEDLDAEIEIDPKFKAKTISSGIVTDLPPRPWILANRIMSGAVTAVLATGGVGKSVYAITTGIAICLGKEITGEKIRHSKRVWILNNEDDENELHRRVAATCQRFDIALDSLEGRLYINSGAEIPWQVARRTDQNKAIVMTNTVKMIVEQIRNLGIGVLIVDPFVSTHTVSENSNDEIQQVITFYKRIAAETGCAIVIVHHTSKSGGDSEAHAGNADSSRGASALINACRFAHTLARMSSNTADDLGIDSEERRRMIRIDSAKANYALPDKEASWFRLDTVELPNGDQVGVPAPFDLNLLTAEAIRAKEEKKHEKRQQYLDDIAEAFDSLGGDRVARNVLIEKLMSVWNLKESATRGHVVECLPLRGTNPDFFPAEGDALQSGRWRLWAEKDNPTNERSPSYVCREAISDEEHPIAGIADED</sequence>
<dbReference type="Proteomes" id="UP000094849">
    <property type="component" value="Unassembled WGS sequence"/>
</dbReference>